<keyword evidence="1" id="KW-0732">Signal</keyword>
<feature type="chain" id="PRO_5047166821" description="DUF4189 domain-containing protein" evidence="1">
    <location>
        <begin position="28"/>
        <end position="317"/>
    </location>
</feature>
<evidence type="ECO:0000313" key="2">
    <source>
        <dbReference type="EMBL" id="GLR77278.1"/>
    </source>
</evidence>
<dbReference type="PRINTS" id="PR00834">
    <property type="entry name" value="PROTEASES2C"/>
</dbReference>
<dbReference type="RefSeq" id="WP_284205743.1">
    <property type="nucleotide sequence ID" value="NZ_BSOU01000038.1"/>
</dbReference>
<organism evidence="2 3">
    <name type="scientific">Aliivibrio sifiae</name>
    <dbReference type="NCBI Taxonomy" id="566293"/>
    <lineage>
        <taxon>Bacteria</taxon>
        <taxon>Pseudomonadati</taxon>
        <taxon>Pseudomonadota</taxon>
        <taxon>Gammaproteobacteria</taxon>
        <taxon>Vibrionales</taxon>
        <taxon>Vibrionaceae</taxon>
        <taxon>Aliivibrio</taxon>
    </lineage>
</organism>
<reference evidence="3" key="1">
    <citation type="journal article" date="2019" name="Int. J. Syst. Evol. Microbiol.">
        <title>The Global Catalogue of Microorganisms (GCM) 10K type strain sequencing project: providing services to taxonomists for standard genome sequencing and annotation.</title>
        <authorList>
            <consortium name="The Broad Institute Genomics Platform"/>
            <consortium name="The Broad Institute Genome Sequencing Center for Infectious Disease"/>
            <person name="Wu L."/>
            <person name="Ma J."/>
        </authorList>
    </citation>
    <scope>NUCLEOTIDE SEQUENCE [LARGE SCALE GENOMIC DNA]</scope>
    <source>
        <strain evidence="3">NBRC 105001</strain>
    </source>
</reference>
<keyword evidence="3" id="KW-1185">Reference proteome</keyword>
<dbReference type="Gene3D" id="2.40.10.120">
    <property type="match status" value="1"/>
</dbReference>
<comment type="caution">
    <text evidence="2">The sequence shown here is derived from an EMBL/GenBank/DDBJ whole genome shotgun (WGS) entry which is preliminary data.</text>
</comment>
<dbReference type="InterPro" id="IPR001940">
    <property type="entry name" value="Peptidase_S1C"/>
</dbReference>
<evidence type="ECO:0000313" key="3">
    <source>
        <dbReference type="Proteomes" id="UP001156660"/>
    </source>
</evidence>
<dbReference type="InterPro" id="IPR009003">
    <property type="entry name" value="Peptidase_S1_PA"/>
</dbReference>
<dbReference type="Proteomes" id="UP001156660">
    <property type="component" value="Unassembled WGS sequence"/>
</dbReference>
<dbReference type="SUPFAM" id="SSF50494">
    <property type="entry name" value="Trypsin-like serine proteases"/>
    <property type="match status" value="1"/>
</dbReference>
<dbReference type="Pfam" id="PF13365">
    <property type="entry name" value="Trypsin_2"/>
    <property type="match status" value="1"/>
</dbReference>
<feature type="signal peptide" evidence="1">
    <location>
        <begin position="1"/>
        <end position="27"/>
    </location>
</feature>
<gene>
    <name evidence="2" type="ORF">GCM10007855_41530</name>
</gene>
<protein>
    <recommendedName>
        <fullName evidence="4">DUF4189 domain-containing protein</fullName>
    </recommendedName>
</protein>
<name>A0ABQ6APN9_9GAMM</name>
<dbReference type="EMBL" id="BSOU01000038">
    <property type="protein sequence ID" value="GLR77278.1"/>
    <property type="molecule type" value="Genomic_DNA"/>
</dbReference>
<dbReference type="PROSITE" id="PS51257">
    <property type="entry name" value="PROKAR_LIPOPROTEIN"/>
    <property type="match status" value="1"/>
</dbReference>
<evidence type="ECO:0000256" key="1">
    <source>
        <dbReference type="SAM" id="SignalP"/>
    </source>
</evidence>
<dbReference type="PANTHER" id="PTHR43019">
    <property type="entry name" value="SERINE ENDOPROTEASE DEGS"/>
    <property type="match status" value="1"/>
</dbReference>
<evidence type="ECO:0008006" key="4">
    <source>
        <dbReference type="Google" id="ProtNLM"/>
    </source>
</evidence>
<sequence length="317" mass="34125">MKLKFTAISILASVVMLSGCQTTGNSADNLYNQYRGKANNKAFSIGTNGVAGAAWGATSKAQAMKLAQKTCVDSGGLNCSVTELNGTAISNQTNQDIQSNSSTVNNFNIISQGVNYKPNLSVQSSGFFINRDYILTTSDVVDSCSKINYERSGRLLETTVVRVDKANNLAVLKALTPNKSYAKISTQKQTKQGERTYTYGYDKSDMVNSKTPTYQGRITDGIISSASGQNNDVRFMKVTNEINKGNVGGPVLAENGNVIGIVSDTNKEAIKSSMFTIFINELNIDYKAANKTKPISPAKIAEDSQKITIPLVCLNEV</sequence>
<accession>A0ABQ6APN9</accession>
<dbReference type="PANTHER" id="PTHR43019:SF23">
    <property type="entry name" value="PROTEASE DO-LIKE 5, CHLOROPLASTIC"/>
    <property type="match status" value="1"/>
</dbReference>
<proteinExistence type="predicted"/>